<feature type="region of interest" description="Disordered" evidence="1">
    <location>
        <begin position="1"/>
        <end position="144"/>
    </location>
</feature>
<sequence>MSSKGNVLRKSTSQESKIRDERKKVGKKEEEKKLAVKKDSTVMKETKSSSRRAVSNQIVSTSKNLSGSRTQTVASGARSKLTKQTSEEKRGVSTIFMPSKKSYTSKPSEHPKTSNKKDVKPKSKERMPSRERKKSRTLSPSEVKMLNRNLNVDVAQEPEYEYEDDFEDYESDFQECTDSEASQVSDESESASIDPEDPVELQAVCKPAKILPNIIPPRKYVEEEHMLDSGHYELQEARRRAARIDLISASRSRNPPQAIQRPIVFSEDTKPSEIKSLPSSADEGFEDGRSGDFGKSPVIPQALTCDPGSVKKKNTKLARGKQILQMIKLDIVEWSLFECKPVAYEEFIRIHGKINTRQTYSQTNEDNLSVEVQTEEIESRNMWTQFPVVCRSCLKSGEDIRMFTKELIGVGGEDTESVERVHFQHDILQLNEFLSNAGKLMLALLEGKASNVEGSLDTNEVPMPFSEQAIKLSVANVSFLSNRPVTMIRYSEISSRILVTVHEPADEDIETAASEFVTDCCIGCRWNVGEPSRPTKIFYSSSNISACCFHPTNYNIVFAGLEDGSISLWDLAEDEDYHRRVLDVDKKINWVVRGPTFNSGGNFEDTSSKIVALTVISKVEEKIDGKSEFMPIQICSLDEDGSCVVWSVLKNFEGSVVSHLGQSWWGKLKLVKSHEVPIHLDKHFKLNNFRGFTDVKIDSLDSDRLYVASNVNRVLHATRIGKKPKPLGYNATDCTGGMTCIETCPFYQPFFLAGCQDGTVCLYYSMIERPLLQLRNLNSTAAIKIIQWSRSKPMTIYILDNDSWIHIWDLSKSDIFPTHSISPGKYSHVDSMQLSPCKSNNDLINQYMALGLNNGNVEIHKFNKQFKYSIKEEISTELKILINYLSVC</sequence>
<dbReference type="InterPro" id="IPR001680">
    <property type="entry name" value="WD40_rpt"/>
</dbReference>
<dbReference type="SMART" id="SM00320">
    <property type="entry name" value="WD40"/>
    <property type="match status" value="3"/>
</dbReference>
<feature type="compositionally biased region" description="Acidic residues" evidence="1">
    <location>
        <begin position="163"/>
        <end position="178"/>
    </location>
</feature>
<name>A0A8J2EKV9_COTCN</name>
<feature type="region of interest" description="Disordered" evidence="1">
    <location>
        <begin position="269"/>
        <end position="298"/>
    </location>
</feature>
<dbReference type="InterPro" id="IPR042505">
    <property type="entry name" value="DYNC2I1"/>
</dbReference>
<dbReference type="InterPro" id="IPR036322">
    <property type="entry name" value="WD40_repeat_dom_sf"/>
</dbReference>
<keyword evidence="3" id="KW-1185">Reference proteome</keyword>
<dbReference type="PANTHER" id="PTHR16022">
    <property type="entry name" value="WD REPEAT DOMAIN 60"/>
    <property type="match status" value="1"/>
</dbReference>
<comment type="caution">
    <text evidence="2">The sequence shown here is derived from an EMBL/GenBank/DDBJ whole genome shotgun (WGS) entry which is preliminary data.</text>
</comment>
<accession>A0A8J2EKV9</accession>
<dbReference type="Proteomes" id="UP000786811">
    <property type="component" value="Unassembled WGS sequence"/>
</dbReference>
<gene>
    <name evidence="2" type="ORF">HICCMSTLAB_LOCUS2226</name>
</gene>
<dbReference type="InterPro" id="IPR015943">
    <property type="entry name" value="WD40/YVTN_repeat-like_dom_sf"/>
</dbReference>
<protein>
    <submittedName>
        <fullName evidence="2">Similar to DYNC2I1: Cytoplasmic dynein 2 intermediate chain 1 (Homo sapiens)</fullName>
    </submittedName>
</protein>
<dbReference type="GO" id="GO:0005929">
    <property type="term" value="C:cilium"/>
    <property type="evidence" value="ECO:0007669"/>
    <property type="project" value="GOC"/>
</dbReference>
<dbReference type="GO" id="GO:0045503">
    <property type="term" value="F:dynein light chain binding"/>
    <property type="evidence" value="ECO:0007669"/>
    <property type="project" value="InterPro"/>
</dbReference>
<feature type="region of interest" description="Disordered" evidence="1">
    <location>
        <begin position="163"/>
        <end position="198"/>
    </location>
</feature>
<feature type="compositionally biased region" description="Acidic residues" evidence="1">
    <location>
        <begin position="186"/>
        <end position="198"/>
    </location>
</feature>
<dbReference type="SUPFAM" id="SSF50978">
    <property type="entry name" value="WD40 repeat-like"/>
    <property type="match status" value="1"/>
</dbReference>
<dbReference type="PANTHER" id="PTHR16022:SF0">
    <property type="entry name" value="CYTOPLASMIC DYNEIN 2 INTERMEDIATE CHAIN 1"/>
    <property type="match status" value="1"/>
</dbReference>
<dbReference type="GO" id="GO:0045504">
    <property type="term" value="F:dynein heavy chain binding"/>
    <property type="evidence" value="ECO:0007669"/>
    <property type="project" value="InterPro"/>
</dbReference>
<feature type="compositionally biased region" description="Basic and acidic residues" evidence="1">
    <location>
        <begin position="16"/>
        <end position="48"/>
    </location>
</feature>
<dbReference type="OrthoDB" id="2162425at2759"/>
<dbReference type="Gene3D" id="2.130.10.10">
    <property type="entry name" value="YVTN repeat-like/Quinoprotein amine dehydrogenase"/>
    <property type="match status" value="2"/>
</dbReference>
<evidence type="ECO:0000256" key="1">
    <source>
        <dbReference type="SAM" id="MobiDB-lite"/>
    </source>
</evidence>
<dbReference type="GO" id="GO:0042073">
    <property type="term" value="P:intraciliary transport"/>
    <property type="evidence" value="ECO:0007669"/>
    <property type="project" value="InterPro"/>
</dbReference>
<feature type="compositionally biased region" description="Polar residues" evidence="1">
    <location>
        <begin position="51"/>
        <end position="74"/>
    </location>
</feature>
<proteinExistence type="predicted"/>
<evidence type="ECO:0000313" key="2">
    <source>
        <dbReference type="EMBL" id="CAG5076587.1"/>
    </source>
</evidence>
<organism evidence="2 3">
    <name type="scientific">Cotesia congregata</name>
    <name type="common">Parasitoid wasp</name>
    <name type="synonym">Apanteles congregatus</name>
    <dbReference type="NCBI Taxonomy" id="51543"/>
    <lineage>
        <taxon>Eukaryota</taxon>
        <taxon>Metazoa</taxon>
        <taxon>Ecdysozoa</taxon>
        <taxon>Arthropoda</taxon>
        <taxon>Hexapoda</taxon>
        <taxon>Insecta</taxon>
        <taxon>Pterygota</taxon>
        <taxon>Neoptera</taxon>
        <taxon>Endopterygota</taxon>
        <taxon>Hymenoptera</taxon>
        <taxon>Apocrita</taxon>
        <taxon>Ichneumonoidea</taxon>
        <taxon>Braconidae</taxon>
        <taxon>Microgastrinae</taxon>
        <taxon>Cotesia</taxon>
    </lineage>
</organism>
<feature type="compositionally biased region" description="Basic and acidic residues" evidence="1">
    <location>
        <begin position="107"/>
        <end position="130"/>
    </location>
</feature>
<dbReference type="EMBL" id="CAJNRD030001117">
    <property type="protein sequence ID" value="CAG5076587.1"/>
    <property type="molecule type" value="Genomic_DNA"/>
</dbReference>
<dbReference type="GO" id="GO:0005868">
    <property type="term" value="C:cytoplasmic dynein complex"/>
    <property type="evidence" value="ECO:0007669"/>
    <property type="project" value="InterPro"/>
</dbReference>
<dbReference type="AlphaFoldDB" id="A0A8J2EKV9"/>
<feature type="compositionally biased region" description="Polar residues" evidence="1">
    <location>
        <begin position="1"/>
        <end position="15"/>
    </location>
</feature>
<evidence type="ECO:0000313" key="3">
    <source>
        <dbReference type="Proteomes" id="UP000786811"/>
    </source>
</evidence>
<reference evidence="2" key="1">
    <citation type="submission" date="2021-04" db="EMBL/GenBank/DDBJ databases">
        <authorList>
            <person name="Chebbi M.A.C M."/>
        </authorList>
    </citation>
    <scope>NUCLEOTIDE SEQUENCE</scope>
</reference>